<dbReference type="Proteomes" id="UP000797356">
    <property type="component" value="Chromosome 10"/>
</dbReference>
<gene>
    <name evidence="2" type="ORF">COCNU_10G006570</name>
</gene>
<reference evidence="2" key="2">
    <citation type="submission" date="2019-07" db="EMBL/GenBank/DDBJ databases">
        <authorList>
            <person name="Yang Y."/>
            <person name="Bocs S."/>
            <person name="Baudouin L."/>
        </authorList>
    </citation>
    <scope>NUCLEOTIDE SEQUENCE</scope>
    <source>
        <tissue evidence="2">Spear leaf of Hainan Tall coconut</tissue>
    </source>
</reference>
<evidence type="ECO:0000313" key="3">
    <source>
        <dbReference type="Proteomes" id="UP000797356"/>
    </source>
</evidence>
<feature type="compositionally biased region" description="Basic and acidic residues" evidence="1">
    <location>
        <begin position="40"/>
        <end position="65"/>
    </location>
</feature>
<protein>
    <submittedName>
        <fullName evidence="2">Neuromodulin</fullName>
    </submittedName>
</protein>
<accession>A0A8K0N8C4</accession>
<evidence type="ECO:0000256" key="1">
    <source>
        <dbReference type="SAM" id="MobiDB-lite"/>
    </source>
</evidence>
<comment type="caution">
    <text evidence="2">The sequence shown here is derived from an EMBL/GenBank/DDBJ whole genome shotgun (WGS) entry which is preliminary data.</text>
</comment>
<reference evidence="2" key="1">
    <citation type="journal article" date="2017" name="Gigascience">
        <title>The genome draft of coconut (Cocos nucifera).</title>
        <authorList>
            <person name="Xiao Y."/>
            <person name="Xu P."/>
            <person name="Fan H."/>
            <person name="Baudouin L."/>
            <person name="Xia W."/>
            <person name="Bocs S."/>
            <person name="Xu J."/>
            <person name="Li Q."/>
            <person name="Guo A."/>
            <person name="Zhou L."/>
            <person name="Li J."/>
            <person name="Wu Y."/>
            <person name="Ma Z."/>
            <person name="Armero A."/>
            <person name="Issali A.E."/>
            <person name="Liu N."/>
            <person name="Peng M."/>
            <person name="Yang Y."/>
        </authorList>
    </citation>
    <scope>NUCLEOTIDE SEQUENCE</scope>
    <source>
        <tissue evidence="2">Spear leaf of Hainan Tall coconut</tissue>
    </source>
</reference>
<dbReference type="OrthoDB" id="1933276at2759"/>
<proteinExistence type="predicted"/>
<sequence>MGGCASKPKDQDGPNPEVPPADNPAAPEQTVRSVDGDAPTEAKTENVEESKVEPLVDLSEPKPEESTAAAGEELAPGISELKAEAPVESAETKEEEVAADDKAAEEAEEAAAENTDKEAAADPVESSH</sequence>
<feature type="compositionally biased region" description="Basic and acidic residues" evidence="1">
    <location>
        <begin position="81"/>
        <end position="105"/>
    </location>
</feature>
<keyword evidence="3" id="KW-1185">Reference proteome</keyword>
<dbReference type="EMBL" id="CM017881">
    <property type="protein sequence ID" value="KAG1362438.1"/>
    <property type="molecule type" value="Genomic_DNA"/>
</dbReference>
<name>A0A8K0N8C4_COCNU</name>
<evidence type="ECO:0000313" key="2">
    <source>
        <dbReference type="EMBL" id="KAG1362438.1"/>
    </source>
</evidence>
<feature type="region of interest" description="Disordered" evidence="1">
    <location>
        <begin position="1"/>
        <end position="128"/>
    </location>
</feature>
<dbReference type="AlphaFoldDB" id="A0A8K0N8C4"/>
<feature type="compositionally biased region" description="Basic and acidic residues" evidence="1">
    <location>
        <begin position="114"/>
        <end position="128"/>
    </location>
</feature>
<organism evidence="2 3">
    <name type="scientific">Cocos nucifera</name>
    <name type="common">Coconut palm</name>
    <dbReference type="NCBI Taxonomy" id="13894"/>
    <lineage>
        <taxon>Eukaryota</taxon>
        <taxon>Viridiplantae</taxon>
        <taxon>Streptophyta</taxon>
        <taxon>Embryophyta</taxon>
        <taxon>Tracheophyta</taxon>
        <taxon>Spermatophyta</taxon>
        <taxon>Magnoliopsida</taxon>
        <taxon>Liliopsida</taxon>
        <taxon>Arecaceae</taxon>
        <taxon>Arecoideae</taxon>
        <taxon>Cocoseae</taxon>
        <taxon>Attaleinae</taxon>
        <taxon>Cocos</taxon>
    </lineage>
</organism>